<accession>A0A0F8XWG4</accession>
<dbReference type="EMBL" id="LAZR01056838">
    <property type="protein sequence ID" value="KKK73313.1"/>
    <property type="molecule type" value="Genomic_DNA"/>
</dbReference>
<protein>
    <submittedName>
        <fullName evidence="1">Uncharacterized protein</fullName>
    </submittedName>
</protein>
<comment type="caution">
    <text evidence="1">The sequence shown here is derived from an EMBL/GenBank/DDBJ whole genome shotgun (WGS) entry which is preliminary data.</text>
</comment>
<organism evidence="1">
    <name type="scientific">marine sediment metagenome</name>
    <dbReference type="NCBI Taxonomy" id="412755"/>
    <lineage>
        <taxon>unclassified sequences</taxon>
        <taxon>metagenomes</taxon>
        <taxon>ecological metagenomes</taxon>
    </lineage>
</organism>
<evidence type="ECO:0000313" key="1">
    <source>
        <dbReference type="EMBL" id="KKK73313.1"/>
    </source>
</evidence>
<proteinExistence type="predicted"/>
<name>A0A0F8XWG4_9ZZZZ</name>
<dbReference type="AlphaFoldDB" id="A0A0F8XWG4"/>
<sequence>MADKPPIAALSEMSDGQEGDLFVLMTKKATASDRNGKPYFRVSFRDRGREVNFPIWDNSPWAADCRDGWTPGAFYKIRAVYRESDYGPQLDIRRIREVNDADAADGFDPAMCLPQSRFDPVEMFDELLEIVRGQIADPALQQFVLLILTANRDALLSMPAAGQNGAYCQ</sequence>
<reference evidence="1" key="1">
    <citation type="journal article" date="2015" name="Nature">
        <title>Complex archaea that bridge the gap between prokaryotes and eukaryotes.</title>
        <authorList>
            <person name="Spang A."/>
            <person name="Saw J.H."/>
            <person name="Jorgensen S.L."/>
            <person name="Zaremba-Niedzwiedzka K."/>
            <person name="Martijn J."/>
            <person name="Lind A.E."/>
            <person name="van Eijk R."/>
            <person name="Schleper C."/>
            <person name="Guy L."/>
            <person name="Ettema T.J."/>
        </authorList>
    </citation>
    <scope>NUCLEOTIDE SEQUENCE</scope>
</reference>
<gene>
    <name evidence="1" type="ORF">LCGC14_2895070</name>
</gene>